<dbReference type="InterPro" id="IPR027385">
    <property type="entry name" value="Beta-barrel_OMP"/>
</dbReference>
<evidence type="ECO:0000256" key="1">
    <source>
        <dbReference type="ARBA" id="ARBA00022729"/>
    </source>
</evidence>
<dbReference type="InterPro" id="IPR011250">
    <property type="entry name" value="OMP/PagP_B-barrel"/>
</dbReference>
<evidence type="ECO:0000313" key="5">
    <source>
        <dbReference type="Proteomes" id="UP000662747"/>
    </source>
</evidence>
<feature type="chain" id="PRO_5046051845" evidence="2">
    <location>
        <begin position="37"/>
        <end position="218"/>
    </location>
</feature>
<dbReference type="EMBL" id="CP071090">
    <property type="protein sequence ID" value="QSQ23828.1"/>
    <property type="molecule type" value="Genomic_DNA"/>
</dbReference>
<evidence type="ECO:0000256" key="2">
    <source>
        <dbReference type="SAM" id="SignalP"/>
    </source>
</evidence>
<feature type="signal peptide" evidence="2">
    <location>
        <begin position="1"/>
        <end position="36"/>
    </location>
</feature>
<name>A0ABX7P2I4_9BACT</name>
<organism evidence="4 5">
    <name type="scientific">Pyxidicoccus parkwayensis</name>
    <dbReference type="NCBI Taxonomy" id="2813578"/>
    <lineage>
        <taxon>Bacteria</taxon>
        <taxon>Pseudomonadati</taxon>
        <taxon>Myxococcota</taxon>
        <taxon>Myxococcia</taxon>
        <taxon>Myxococcales</taxon>
        <taxon>Cystobacterineae</taxon>
        <taxon>Myxococcaceae</taxon>
        <taxon>Pyxidicoccus</taxon>
    </lineage>
</organism>
<dbReference type="SUPFAM" id="SSF56925">
    <property type="entry name" value="OMPA-like"/>
    <property type="match status" value="1"/>
</dbReference>
<keyword evidence="5" id="KW-1185">Reference proteome</keyword>
<feature type="domain" description="Outer membrane protein beta-barrel" evidence="3">
    <location>
        <begin position="24"/>
        <end position="218"/>
    </location>
</feature>
<protein>
    <submittedName>
        <fullName evidence="4">Outer membrane beta-barrel protein</fullName>
    </submittedName>
</protein>
<sequence length="218" mass="22776">MPTFPLTDTSGRNAMRRSIWWGAALAAACLAAPAFAIEAQNVGAKLKVNERPPVGIDVGLGVGGFTGGLATNTNPGPLLGVTANAQYWPFLAIEGGYQIQRLAIDDSRVQSGEGIWRNNLGLLAKAGPLLDEKWRPFVGAGAGLSYLDPSTGGEGVYHNDLQTEIPLAAGLDYRFGNIVAGARATYSILGSENVVRTASGNDEKGSLFNANITVGGRF</sequence>
<dbReference type="Gene3D" id="2.40.160.20">
    <property type="match status" value="1"/>
</dbReference>
<dbReference type="Proteomes" id="UP000662747">
    <property type="component" value="Chromosome"/>
</dbReference>
<gene>
    <name evidence="4" type="ORF">JY651_02245</name>
</gene>
<evidence type="ECO:0000259" key="3">
    <source>
        <dbReference type="Pfam" id="PF13505"/>
    </source>
</evidence>
<proteinExistence type="predicted"/>
<reference evidence="4 5" key="1">
    <citation type="submission" date="2021-02" db="EMBL/GenBank/DDBJ databases">
        <title>De Novo genome assembly of isolated myxobacteria.</title>
        <authorList>
            <person name="Stevens D.C."/>
        </authorList>
    </citation>
    <scope>NUCLEOTIDE SEQUENCE [LARGE SCALE GENOMIC DNA]</scope>
    <source>
        <strain evidence="5">SCPEA02</strain>
    </source>
</reference>
<accession>A0ABX7P2I4</accession>
<dbReference type="Pfam" id="PF13505">
    <property type="entry name" value="OMP_b-brl"/>
    <property type="match status" value="1"/>
</dbReference>
<evidence type="ECO:0000313" key="4">
    <source>
        <dbReference type="EMBL" id="QSQ23828.1"/>
    </source>
</evidence>
<keyword evidence="1 2" id="KW-0732">Signal</keyword>